<sequence>MSSFTFAFIGLGANLPSAEGSASEALITAAGIVHAEPDISIVAFSRLWRTPAFPAGSGPDFANAVAKLQTNLPPETLLDRLHKIEADFGRDRSTGRWSARVLDLDLLAMDDLVLPDPDLQQHWRELAPDRQRVETPDELLLPHPRIQDRAFVLAPWAEIAPNWRHPLLRQSVAQMLAALGPDALTGMTPMSGHNIRAFP</sequence>
<name>A0A239PM33_9RHOB</name>
<evidence type="ECO:0000256" key="8">
    <source>
        <dbReference type="ARBA" id="ARBA00022840"/>
    </source>
</evidence>
<dbReference type="EMBL" id="FZQB01000001">
    <property type="protein sequence ID" value="SNT68852.1"/>
    <property type="molecule type" value="Genomic_DNA"/>
</dbReference>
<dbReference type="CDD" id="cd00483">
    <property type="entry name" value="HPPK"/>
    <property type="match status" value="1"/>
</dbReference>
<protein>
    <recommendedName>
        <fullName evidence="4">2-amino-4-hydroxy-6-hydroxymethyldihydropteridine pyrophosphokinase</fullName>
        <ecNumber evidence="3">2.7.6.3</ecNumber>
    </recommendedName>
    <alternativeName>
        <fullName evidence="11">6-hydroxymethyl-7,8-dihydropterin pyrophosphokinase</fullName>
    </alternativeName>
    <alternativeName>
        <fullName evidence="12">7,8-dihydro-6-hydroxymethylpterin-pyrophosphokinase</fullName>
    </alternativeName>
</protein>
<evidence type="ECO:0000256" key="11">
    <source>
        <dbReference type="ARBA" id="ARBA00029766"/>
    </source>
</evidence>
<dbReference type="SUPFAM" id="SSF55083">
    <property type="entry name" value="6-hydroxymethyl-7,8-dihydropterin pyrophosphokinase, HPPK"/>
    <property type="match status" value="1"/>
</dbReference>
<evidence type="ECO:0000256" key="9">
    <source>
        <dbReference type="ARBA" id="ARBA00022909"/>
    </source>
</evidence>
<keyword evidence="8" id="KW-0067">ATP-binding</keyword>
<evidence type="ECO:0000256" key="5">
    <source>
        <dbReference type="ARBA" id="ARBA00022679"/>
    </source>
</evidence>
<evidence type="ECO:0000256" key="2">
    <source>
        <dbReference type="ARBA" id="ARBA00005810"/>
    </source>
</evidence>
<evidence type="ECO:0000256" key="4">
    <source>
        <dbReference type="ARBA" id="ARBA00016218"/>
    </source>
</evidence>
<evidence type="ECO:0000256" key="3">
    <source>
        <dbReference type="ARBA" id="ARBA00013253"/>
    </source>
</evidence>
<dbReference type="EC" id="2.7.6.3" evidence="3"/>
<evidence type="ECO:0000256" key="12">
    <source>
        <dbReference type="ARBA" id="ARBA00033413"/>
    </source>
</evidence>
<gene>
    <name evidence="14" type="ORF">SAMN05444959_101413</name>
</gene>
<dbReference type="PANTHER" id="PTHR43071">
    <property type="entry name" value="2-AMINO-4-HYDROXY-6-HYDROXYMETHYLDIHYDROPTERIDINE PYROPHOSPHOKINASE"/>
    <property type="match status" value="1"/>
</dbReference>
<dbReference type="InterPro" id="IPR000550">
    <property type="entry name" value="Hppk"/>
</dbReference>
<keyword evidence="7 14" id="KW-0418">Kinase</keyword>
<evidence type="ECO:0000256" key="1">
    <source>
        <dbReference type="ARBA" id="ARBA00005051"/>
    </source>
</evidence>
<comment type="function">
    <text evidence="10">Catalyzes the transfer of pyrophosphate from adenosine triphosphate (ATP) to 6-hydroxymethyl-7,8-dihydropterin, an enzymatic step in folate biosynthesis pathway.</text>
</comment>
<evidence type="ECO:0000256" key="6">
    <source>
        <dbReference type="ARBA" id="ARBA00022741"/>
    </source>
</evidence>
<reference evidence="14 15" key="1">
    <citation type="submission" date="2017-07" db="EMBL/GenBank/DDBJ databases">
        <authorList>
            <person name="Sun Z.S."/>
            <person name="Albrecht U."/>
            <person name="Echele G."/>
            <person name="Lee C.C."/>
        </authorList>
    </citation>
    <scope>NUCLEOTIDE SEQUENCE [LARGE SCALE GENOMIC DNA]</scope>
    <source>
        <strain evidence="14 15">DSM 14827</strain>
    </source>
</reference>
<keyword evidence="9" id="KW-0289">Folate biosynthesis</keyword>
<evidence type="ECO:0000256" key="7">
    <source>
        <dbReference type="ARBA" id="ARBA00022777"/>
    </source>
</evidence>
<comment type="similarity">
    <text evidence="2">Belongs to the HPPK family.</text>
</comment>
<dbReference type="UniPathway" id="UPA00077">
    <property type="reaction ID" value="UER00155"/>
</dbReference>
<accession>A0A239PM33</accession>
<dbReference type="GO" id="GO:0046654">
    <property type="term" value="P:tetrahydrofolate biosynthetic process"/>
    <property type="evidence" value="ECO:0007669"/>
    <property type="project" value="UniProtKB-UniPathway"/>
</dbReference>
<evidence type="ECO:0000259" key="13">
    <source>
        <dbReference type="Pfam" id="PF01288"/>
    </source>
</evidence>
<dbReference type="RefSeq" id="WP_089342738.1">
    <property type="nucleotide sequence ID" value="NZ_CP067129.1"/>
</dbReference>
<evidence type="ECO:0000313" key="14">
    <source>
        <dbReference type="EMBL" id="SNT68852.1"/>
    </source>
</evidence>
<keyword evidence="5" id="KW-0808">Transferase</keyword>
<dbReference type="AlphaFoldDB" id="A0A239PM33"/>
<keyword evidence="6" id="KW-0547">Nucleotide-binding</keyword>
<dbReference type="GO" id="GO:0003848">
    <property type="term" value="F:2-amino-4-hydroxy-6-hydroxymethyldihydropteridine diphosphokinase activity"/>
    <property type="evidence" value="ECO:0007669"/>
    <property type="project" value="UniProtKB-EC"/>
</dbReference>
<evidence type="ECO:0000256" key="10">
    <source>
        <dbReference type="ARBA" id="ARBA00029409"/>
    </source>
</evidence>
<dbReference type="NCBIfam" id="TIGR01498">
    <property type="entry name" value="folK"/>
    <property type="match status" value="1"/>
</dbReference>
<dbReference type="GO" id="GO:0016301">
    <property type="term" value="F:kinase activity"/>
    <property type="evidence" value="ECO:0007669"/>
    <property type="project" value="UniProtKB-KW"/>
</dbReference>
<dbReference type="Gene3D" id="3.30.70.560">
    <property type="entry name" value="7,8-Dihydro-6-hydroxymethylpterin-pyrophosphokinase HPPK"/>
    <property type="match status" value="1"/>
</dbReference>
<dbReference type="OrthoDB" id="9808041at2"/>
<dbReference type="InterPro" id="IPR035907">
    <property type="entry name" value="Hppk_sf"/>
</dbReference>
<dbReference type="Proteomes" id="UP000198307">
    <property type="component" value="Unassembled WGS sequence"/>
</dbReference>
<dbReference type="GO" id="GO:0005524">
    <property type="term" value="F:ATP binding"/>
    <property type="evidence" value="ECO:0007669"/>
    <property type="project" value="UniProtKB-KW"/>
</dbReference>
<dbReference type="GO" id="GO:0046656">
    <property type="term" value="P:folic acid biosynthetic process"/>
    <property type="evidence" value="ECO:0007669"/>
    <property type="project" value="UniProtKB-KW"/>
</dbReference>
<feature type="domain" description="7,8-dihydro-6-hydroxymethylpterin-pyrophosphokinase" evidence="13">
    <location>
        <begin position="8"/>
        <end position="161"/>
    </location>
</feature>
<proteinExistence type="inferred from homology"/>
<dbReference type="Pfam" id="PF01288">
    <property type="entry name" value="HPPK"/>
    <property type="match status" value="1"/>
</dbReference>
<comment type="pathway">
    <text evidence="1">Cofactor biosynthesis; tetrahydrofolate biosynthesis; 2-amino-4-hydroxy-6-hydroxymethyl-7,8-dihydropteridine diphosphate from 7,8-dihydroneopterin triphosphate: step 4/4.</text>
</comment>
<keyword evidence="15" id="KW-1185">Reference proteome</keyword>
<organism evidence="14 15">
    <name type="scientific">Paracoccus seriniphilus</name>
    <dbReference type="NCBI Taxonomy" id="184748"/>
    <lineage>
        <taxon>Bacteria</taxon>
        <taxon>Pseudomonadati</taxon>
        <taxon>Pseudomonadota</taxon>
        <taxon>Alphaproteobacteria</taxon>
        <taxon>Rhodobacterales</taxon>
        <taxon>Paracoccaceae</taxon>
        <taxon>Paracoccus</taxon>
    </lineage>
</organism>
<evidence type="ECO:0000313" key="15">
    <source>
        <dbReference type="Proteomes" id="UP000198307"/>
    </source>
</evidence>
<dbReference type="PANTHER" id="PTHR43071:SF1">
    <property type="entry name" value="2-AMINO-4-HYDROXY-6-HYDROXYMETHYLDIHYDROPTERIDINE PYROPHOSPHOKINASE"/>
    <property type="match status" value="1"/>
</dbReference>